<reference evidence="2" key="1">
    <citation type="journal article" date="2024" name="FEMS Microbiol. Lett.">
        <title>Genomic insights into Spiroplasma endosymbionts that induce male-killing and protective phenotypes in the pea aphid.</title>
        <authorList>
            <person name="Arai H."/>
            <person name="Legeai F."/>
            <person name="Kageyama D."/>
            <person name="Sugio A."/>
            <person name="Simon J.C."/>
        </authorList>
    </citation>
    <scope>NUCLEOTIDE SEQUENCE [LARGE SCALE GENOMIC DNA]</scope>
    <source>
        <strain evidence="2">sAp269</strain>
    </source>
</reference>
<protein>
    <submittedName>
        <fullName evidence="1">Uncharacterized protein</fullName>
    </submittedName>
</protein>
<gene>
    <name evidence="1" type="ORF">SAP269_06720</name>
</gene>
<evidence type="ECO:0000313" key="2">
    <source>
        <dbReference type="Proteomes" id="UP001473424"/>
    </source>
</evidence>
<proteinExistence type="predicted"/>
<dbReference type="Proteomes" id="UP001473424">
    <property type="component" value="Chromosome"/>
</dbReference>
<name>A0ABM8JMJ4_9MOLU</name>
<accession>A0ABM8JMJ4</accession>
<sequence>MKGKKVIMIKINLEAWKGLIRNWIEVNPNRDGESVSNKVKQHANYLFQPYYDGGLWTGTTPRDLINGKEIILHDGKKVFNKIKGGFLKICVSFYKVTSLD</sequence>
<keyword evidence="2" id="KW-1185">Reference proteome</keyword>
<organism evidence="1 2">
    <name type="scientific">Spiroplasma ixodetis</name>
    <dbReference type="NCBI Taxonomy" id="2141"/>
    <lineage>
        <taxon>Bacteria</taxon>
        <taxon>Bacillati</taxon>
        <taxon>Mycoplasmatota</taxon>
        <taxon>Mollicutes</taxon>
        <taxon>Entomoplasmatales</taxon>
        <taxon>Spiroplasmataceae</taxon>
        <taxon>Spiroplasma</taxon>
    </lineage>
</organism>
<evidence type="ECO:0000313" key="1">
    <source>
        <dbReference type="EMBL" id="BET38083.1"/>
    </source>
</evidence>
<dbReference type="EMBL" id="AP028955">
    <property type="protein sequence ID" value="BET38083.1"/>
    <property type="molecule type" value="Genomic_DNA"/>
</dbReference>